<dbReference type="Proteomes" id="UP000184462">
    <property type="component" value="Unassembled WGS sequence"/>
</dbReference>
<sequence>MKDLRKDFNYNESKKMSNGHEKKFKQRLKAEFEHKTLMNKSIIYKMAAVAVIAVLSTVLVLHQFSFSETASSIQKTESKTQIRLGDVSPELQTIEDYYTTSIKLELATIDTSPEYEDLVSSYIEELAVINRAYNELENDLNEFGVTEEVINAMIDNLQLRLELLQDLKRKLNNLNQKKNENNTNYQI</sequence>
<evidence type="ECO:0000256" key="1">
    <source>
        <dbReference type="SAM" id="Coils"/>
    </source>
</evidence>
<name>A0A1M4SR85_9FLAO</name>
<keyword evidence="3" id="KW-1133">Transmembrane helix</keyword>
<feature type="coiled-coil region" evidence="1">
    <location>
        <begin position="119"/>
        <end position="184"/>
    </location>
</feature>
<evidence type="ECO:0000313" key="4">
    <source>
        <dbReference type="EMBL" id="SHE34686.1"/>
    </source>
</evidence>
<feature type="region of interest" description="Disordered" evidence="2">
    <location>
        <begin position="1"/>
        <end position="20"/>
    </location>
</feature>
<keyword evidence="3" id="KW-0812">Transmembrane</keyword>
<protein>
    <submittedName>
        <fullName evidence="4">Uncharacterized protein</fullName>
    </submittedName>
</protein>
<accession>A0A1M4SR85</accession>
<dbReference type="RefSeq" id="WP_073190995.1">
    <property type="nucleotide sequence ID" value="NZ_FQTW01000001.1"/>
</dbReference>
<proteinExistence type="predicted"/>
<keyword evidence="5" id="KW-1185">Reference proteome</keyword>
<dbReference type="EMBL" id="FQTW01000001">
    <property type="protein sequence ID" value="SHE34686.1"/>
    <property type="molecule type" value="Genomic_DNA"/>
</dbReference>
<keyword evidence="1" id="KW-0175">Coiled coil</keyword>
<dbReference type="AlphaFoldDB" id="A0A1M4SR85"/>
<dbReference type="STRING" id="1155689.SAMN05444278_101285"/>
<organism evidence="4 5">
    <name type="scientific">Psychroflexus salarius</name>
    <dbReference type="NCBI Taxonomy" id="1155689"/>
    <lineage>
        <taxon>Bacteria</taxon>
        <taxon>Pseudomonadati</taxon>
        <taxon>Bacteroidota</taxon>
        <taxon>Flavobacteriia</taxon>
        <taxon>Flavobacteriales</taxon>
        <taxon>Flavobacteriaceae</taxon>
        <taxon>Psychroflexus</taxon>
    </lineage>
</organism>
<gene>
    <name evidence="4" type="ORF">SAMN05444278_101285</name>
</gene>
<keyword evidence="3" id="KW-0472">Membrane</keyword>
<dbReference type="OrthoDB" id="1441018at2"/>
<evidence type="ECO:0000313" key="5">
    <source>
        <dbReference type="Proteomes" id="UP000184462"/>
    </source>
</evidence>
<evidence type="ECO:0000256" key="2">
    <source>
        <dbReference type="SAM" id="MobiDB-lite"/>
    </source>
</evidence>
<evidence type="ECO:0000256" key="3">
    <source>
        <dbReference type="SAM" id="Phobius"/>
    </source>
</evidence>
<reference evidence="4 5" key="1">
    <citation type="submission" date="2016-11" db="EMBL/GenBank/DDBJ databases">
        <authorList>
            <person name="Jaros S."/>
            <person name="Januszkiewicz K."/>
            <person name="Wedrychowicz H."/>
        </authorList>
    </citation>
    <scope>NUCLEOTIDE SEQUENCE [LARGE SCALE GENOMIC DNA]</scope>
    <source>
        <strain evidence="4 5">DSM 25661</strain>
    </source>
</reference>
<feature type="transmembrane region" description="Helical" evidence="3">
    <location>
        <begin position="42"/>
        <end position="64"/>
    </location>
</feature>